<dbReference type="CDD" id="cd00254">
    <property type="entry name" value="LT-like"/>
    <property type="match status" value="1"/>
</dbReference>
<dbReference type="EC" id="4.2.2.-" evidence="5"/>
<dbReference type="AlphaFoldDB" id="A0A1X7BME3"/>
<dbReference type="PANTHER" id="PTHR37423:SF2">
    <property type="entry name" value="MEMBRANE-BOUND LYTIC MUREIN TRANSGLYCOSYLASE C"/>
    <property type="match status" value="1"/>
</dbReference>
<organism evidence="5 6">
    <name type="scientific">Roseovarius aestuarii</name>
    <dbReference type="NCBI Taxonomy" id="475083"/>
    <lineage>
        <taxon>Bacteria</taxon>
        <taxon>Pseudomonadati</taxon>
        <taxon>Pseudomonadota</taxon>
        <taxon>Alphaproteobacteria</taxon>
        <taxon>Rhodobacterales</taxon>
        <taxon>Roseobacteraceae</taxon>
        <taxon>Roseovarius</taxon>
    </lineage>
</organism>
<keyword evidence="5" id="KW-0456">Lyase</keyword>
<dbReference type="InterPro" id="IPR023346">
    <property type="entry name" value="Lysozyme-like_dom_sf"/>
</dbReference>
<evidence type="ECO:0000256" key="1">
    <source>
        <dbReference type="ARBA" id="ARBA00007734"/>
    </source>
</evidence>
<keyword evidence="6" id="KW-1185">Reference proteome</keyword>
<gene>
    <name evidence="5" type="primary">slt_1</name>
    <name evidence="5" type="ORF">ROA7745_00501</name>
</gene>
<evidence type="ECO:0000256" key="2">
    <source>
        <dbReference type="ARBA" id="ARBA00009387"/>
    </source>
</evidence>
<accession>A0A1X7BME3</accession>
<feature type="domain" description="Transglycosylase SLT" evidence="4">
    <location>
        <begin position="132"/>
        <end position="226"/>
    </location>
</feature>
<name>A0A1X7BME3_9RHOB</name>
<comment type="similarity">
    <text evidence="2">Belongs to the virb1 family.</text>
</comment>
<dbReference type="Pfam" id="PF01464">
    <property type="entry name" value="SLT"/>
    <property type="match status" value="1"/>
</dbReference>
<reference evidence="5 6" key="1">
    <citation type="submission" date="2017-03" db="EMBL/GenBank/DDBJ databases">
        <authorList>
            <person name="Afonso C.L."/>
            <person name="Miller P.J."/>
            <person name="Scott M.A."/>
            <person name="Spackman E."/>
            <person name="Goraichik I."/>
            <person name="Dimitrov K.M."/>
            <person name="Suarez D.L."/>
            <person name="Swayne D.E."/>
        </authorList>
    </citation>
    <scope>NUCLEOTIDE SEQUENCE [LARGE SCALE GENOMIC DNA]</scope>
    <source>
        <strain evidence="5 6">CECT 7745</strain>
    </source>
</reference>
<feature type="signal peptide" evidence="3">
    <location>
        <begin position="1"/>
        <end position="21"/>
    </location>
</feature>
<keyword evidence="3" id="KW-0732">Signal</keyword>
<dbReference type="Proteomes" id="UP000193224">
    <property type="component" value="Unassembled WGS sequence"/>
</dbReference>
<dbReference type="InterPro" id="IPR008258">
    <property type="entry name" value="Transglycosylase_SLT_dom_1"/>
</dbReference>
<dbReference type="PANTHER" id="PTHR37423">
    <property type="entry name" value="SOLUBLE LYTIC MUREIN TRANSGLYCOSYLASE-RELATED"/>
    <property type="match status" value="1"/>
</dbReference>
<dbReference type="OrthoDB" id="9815002at2"/>
<evidence type="ECO:0000313" key="6">
    <source>
        <dbReference type="Proteomes" id="UP000193224"/>
    </source>
</evidence>
<evidence type="ECO:0000256" key="3">
    <source>
        <dbReference type="SAM" id="SignalP"/>
    </source>
</evidence>
<dbReference type="RefSeq" id="WP_085798632.1">
    <property type="nucleotide sequence ID" value="NZ_FWXB01000001.1"/>
</dbReference>
<dbReference type="Gene3D" id="1.10.530.10">
    <property type="match status" value="1"/>
</dbReference>
<feature type="chain" id="PRO_5012982172" evidence="3">
    <location>
        <begin position="22"/>
        <end position="269"/>
    </location>
</feature>
<evidence type="ECO:0000313" key="5">
    <source>
        <dbReference type="EMBL" id="SMC10694.1"/>
    </source>
</evidence>
<proteinExistence type="inferred from homology"/>
<dbReference type="GO" id="GO:0016829">
    <property type="term" value="F:lyase activity"/>
    <property type="evidence" value="ECO:0007669"/>
    <property type="project" value="UniProtKB-KW"/>
</dbReference>
<dbReference type="SUPFAM" id="SSF53955">
    <property type="entry name" value="Lysozyme-like"/>
    <property type="match status" value="1"/>
</dbReference>
<comment type="similarity">
    <text evidence="1">Belongs to the transglycosylase Slt family.</text>
</comment>
<protein>
    <submittedName>
        <fullName evidence="5">Soluble lytic murein transglycosylase</fullName>
        <ecNumber evidence="5">4.2.2.-</ecNumber>
    </submittedName>
</protein>
<sequence>MSISRWAVILAVSLVSAPSQAADPPPFPEFTFKMGTPPKAGVRKRITVQIEPEVIKEPTATPDKTPEVPSVSSHYSWFWEKVSPGIDENASDRLRLALESLSTGPDGARVVSPRLQALQAITRSEGANILSATIGTNVSPALVLAIISVESSGRTEAVSSKGAQGLMQLMPDTAKRFGVTDSLSAAANIKGGVSYLHWLLNEFDGDAVMAIAGYNAGENAVKKHEGVPPYAETRDYVPKVLAAFEVAKGLCKTRPELVSDGCALNLASN</sequence>
<evidence type="ECO:0000259" key="4">
    <source>
        <dbReference type="Pfam" id="PF01464"/>
    </source>
</evidence>
<dbReference type="EMBL" id="FWXB01000001">
    <property type="protein sequence ID" value="SMC10694.1"/>
    <property type="molecule type" value="Genomic_DNA"/>
</dbReference>